<proteinExistence type="predicted"/>
<evidence type="ECO:0000313" key="3">
    <source>
        <dbReference type="Proteomes" id="UP000198287"/>
    </source>
</evidence>
<evidence type="ECO:0000256" key="1">
    <source>
        <dbReference type="SAM" id="MobiDB-lite"/>
    </source>
</evidence>
<gene>
    <name evidence="2" type="ORF">Fcan01_02086</name>
</gene>
<dbReference type="EMBL" id="LNIX01000001">
    <property type="protein sequence ID" value="OXA63072.1"/>
    <property type="molecule type" value="Genomic_DNA"/>
</dbReference>
<sequence length="462" mass="49863">MGDKENPKTTAAGKAESKWTATPQSHKSPIYAHTSPTRTPSPGMGASGVFGAALSLQLGVSVLLRLTLTLGGEVGVGAVFPVSSFSLALQNTWNHTSRNFASTLWGGGVDLREMHPPVFRICFSASDERLRKLEEPIMRDPRLKLSYLADEMGVPKPAICSMLTEDLGMKMDSVRWDIKGPLLIKFIAGNTTINGAAYADDNAPPHTWLFARDSADENRFTCTNHTLCSSDLTLSDYYSFRNFKKDIRGKRFSDDSDMKSNQTPCGRLQLLPVISSSNIVSTIYHFLRQSGIPWILFVLCFFFVVSCPLENLATRDKPVGFVVLSLVILVEDHLEAGTVAKAVGLPVVEVADSGEDAAFLEEVVSEEVVVASPKKKNGNAHVVKNEVIMQKSQKKNAAALQKHADEAVAVASKAAATAAATTSSSATSDTTFPAVFKAPFAGWKPGFIMPAPPTHNNDVNMG</sequence>
<organism evidence="2 3">
    <name type="scientific">Folsomia candida</name>
    <name type="common">Springtail</name>
    <dbReference type="NCBI Taxonomy" id="158441"/>
    <lineage>
        <taxon>Eukaryota</taxon>
        <taxon>Metazoa</taxon>
        <taxon>Ecdysozoa</taxon>
        <taxon>Arthropoda</taxon>
        <taxon>Hexapoda</taxon>
        <taxon>Collembola</taxon>
        <taxon>Entomobryomorpha</taxon>
        <taxon>Isotomoidea</taxon>
        <taxon>Isotomidae</taxon>
        <taxon>Proisotominae</taxon>
        <taxon>Folsomia</taxon>
    </lineage>
</organism>
<dbReference type="Gene3D" id="3.30.420.10">
    <property type="entry name" value="Ribonuclease H-like superfamily/Ribonuclease H"/>
    <property type="match status" value="1"/>
</dbReference>
<dbReference type="Proteomes" id="UP000198287">
    <property type="component" value="Unassembled WGS sequence"/>
</dbReference>
<dbReference type="InterPro" id="IPR036397">
    <property type="entry name" value="RNaseH_sf"/>
</dbReference>
<accession>A0A226EZS4</accession>
<dbReference type="GO" id="GO:0003676">
    <property type="term" value="F:nucleic acid binding"/>
    <property type="evidence" value="ECO:0007669"/>
    <property type="project" value="InterPro"/>
</dbReference>
<name>A0A226EZS4_FOLCA</name>
<comment type="caution">
    <text evidence="2">The sequence shown here is derived from an EMBL/GenBank/DDBJ whole genome shotgun (WGS) entry which is preliminary data.</text>
</comment>
<dbReference type="AlphaFoldDB" id="A0A226EZS4"/>
<evidence type="ECO:0000313" key="2">
    <source>
        <dbReference type="EMBL" id="OXA63072.1"/>
    </source>
</evidence>
<keyword evidence="3" id="KW-1185">Reference proteome</keyword>
<protein>
    <submittedName>
        <fullName evidence="2">Uncharacterized protein</fullName>
    </submittedName>
</protein>
<reference evidence="2 3" key="1">
    <citation type="submission" date="2015-12" db="EMBL/GenBank/DDBJ databases">
        <title>The genome of Folsomia candida.</title>
        <authorList>
            <person name="Faddeeva A."/>
            <person name="Derks M.F."/>
            <person name="Anvar Y."/>
            <person name="Smit S."/>
            <person name="Van Straalen N."/>
            <person name="Roelofs D."/>
        </authorList>
    </citation>
    <scope>NUCLEOTIDE SEQUENCE [LARGE SCALE GENOMIC DNA]</scope>
    <source>
        <strain evidence="2 3">VU population</strain>
        <tissue evidence="2">Whole body</tissue>
    </source>
</reference>
<feature type="region of interest" description="Disordered" evidence="1">
    <location>
        <begin position="1"/>
        <end position="43"/>
    </location>
</feature>